<dbReference type="InterPro" id="IPR020846">
    <property type="entry name" value="MFS_dom"/>
</dbReference>
<evidence type="ECO:0000256" key="6">
    <source>
        <dbReference type="ARBA" id="ARBA00023136"/>
    </source>
</evidence>
<dbReference type="SUPFAM" id="SSF103473">
    <property type="entry name" value="MFS general substrate transporter"/>
    <property type="match status" value="1"/>
</dbReference>
<feature type="transmembrane region" description="Helical" evidence="7">
    <location>
        <begin position="34"/>
        <end position="54"/>
    </location>
</feature>
<gene>
    <name evidence="9" type="ORF">IAD03_09255</name>
</gene>
<feature type="transmembrane region" description="Helical" evidence="7">
    <location>
        <begin position="66"/>
        <end position="86"/>
    </location>
</feature>
<dbReference type="EMBL" id="DVJM01000198">
    <property type="protein sequence ID" value="HIS79542.1"/>
    <property type="molecule type" value="Genomic_DNA"/>
</dbReference>
<feature type="transmembrane region" description="Helical" evidence="7">
    <location>
        <begin position="246"/>
        <end position="267"/>
    </location>
</feature>
<evidence type="ECO:0000256" key="5">
    <source>
        <dbReference type="ARBA" id="ARBA00022989"/>
    </source>
</evidence>
<dbReference type="PANTHER" id="PTHR23514:SF3">
    <property type="entry name" value="BYPASS OF STOP CODON PROTEIN 6"/>
    <property type="match status" value="1"/>
</dbReference>
<dbReference type="GO" id="GO:0005886">
    <property type="term" value="C:plasma membrane"/>
    <property type="evidence" value="ECO:0007669"/>
    <property type="project" value="UniProtKB-SubCell"/>
</dbReference>
<keyword evidence="5 7" id="KW-1133">Transmembrane helix</keyword>
<protein>
    <submittedName>
        <fullName evidence="9">MFS transporter</fullName>
    </submittedName>
</protein>
<organism evidence="9 10">
    <name type="scientific">Candidatus Caccousia stercoris</name>
    <dbReference type="NCBI Taxonomy" id="2840723"/>
    <lineage>
        <taxon>Bacteria</taxon>
        <taxon>Bacillati</taxon>
        <taxon>Bacillota</taxon>
        <taxon>Clostridia</taxon>
        <taxon>Eubacteriales</taxon>
        <taxon>Oscillospiraceae</taxon>
        <taxon>Oscillospiraceae incertae sedis</taxon>
        <taxon>Candidatus Caccousia</taxon>
    </lineage>
</organism>
<keyword evidence="6 7" id="KW-0472">Membrane</keyword>
<evidence type="ECO:0000259" key="8">
    <source>
        <dbReference type="PROSITE" id="PS50850"/>
    </source>
</evidence>
<reference evidence="9" key="1">
    <citation type="submission" date="2020-10" db="EMBL/GenBank/DDBJ databases">
        <authorList>
            <person name="Gilroy R."/>
        </authorList>
    </citation>
    <scope>NUCLEOTIDE SEQUENCE</scope>
    <source>
        <strain evidence="9">6086</strain>
    </source>
</reference>
<evidence type="ECO:0000256" key="3">
    <source>
        <dbReference type="ARBA" id="ARBA00022448"/>
    </source>
</evidence>
<feature type="transmembrane region" description="Helical" evidence="7">
    <location>
        <begin position="160"/>
        <end position="178"/>
    </location>
</feature>
<feature type="transmembrane region" description="Helical" evidence="7">
    <location>
        <begin position="215"/>
        <end position="234"/>
    </location>
</feature>
<sequence length="393" mass="41742">MATVFLLIIYLSFISLGLPDSILGAAWPVMRPEFNAPLSAAGFLSMTVSASTIVSSLNSGRLLRRFGTGMVAFLSTLLTAFALLGFSFSGSLIFLFLLSIPLGLGAGAIDAGLNNYVALHYQARHMNWLHCFWGIGATAGPAIMSVFLHNGSWRGGYRTIAGLQFLLVLILLLALPVWQRYEHEETASQGGNAARDKTVRELLAMQGAKPAMGGFFLYCASEITAGLWGSSYLVECKGVPAAQAALWVSVYYAGITIGRGIAGFVSIKLTNRQLIRCGQILAAFGALLLLLPLPDLLSCSSLLLIGLGYAPIYPAMLHETPVRFGRANSQQLMGVQMALAYTGSTLMPSLLGAAAGLTSISIFPFFLAAAALGMLLCCERVNRLLAQGKMGGQ</sequence>
<feature type="transmembrane region" description="Helical" evidence="7">
    <location>
        <begin position="92"/>
        <end position="116"/>
    </location>
</feature>
<evidence type="ECO:0000256" key="2">
    <source>
        <dbReference type="ARBA" id="ARBA00008335"/>
    </source>
</evidence>
<dbReference type="Proteomes" id="UP000824141">
    <property type="component" value="Unassembled WGS sequence"/>
</dbReference>
<evidence type="ECO:0000256" key="7">
    <source>
        <dbReference type="SAM" id="Phobius"/>
    </source>
</evidence>
<keyword evidence="3" id="KW-0813">Transport</keyword>
<dbReference type="PANTHER" id="PTHR23514">
    <property type="entry name" value="BYPASS OF STOP CODON PROTEIN 6"/>
    <property type="match status" value="1"/>
</dbReference>
<dbReference type="InterPro" id="IPR036259">
    <property type="entry name" value="MFS_trans_sf"/>
</dbReference>
<comment type="subcellular location">
    <subcellularLocation>
        <location evidence="1">Cell membrane</location>
        <topology evidence="1">Multi-pass membrane protein</topology>
    </subcellularLocation>
</comment>
<comment type="caution">
    <text evidence="9">The sequence shown here is derived from an EMBL/GenBank/DDBJ whole genome shotgun (WGS) entry which is preliminary data.</text>
</comment>
<dbReference type="Pfam" id="PF07690">
    <property type="entry name" value="MFS_1"/>
    <property type="match status" value="1"/>
</dbReference>
<dbReference type="PROSITE" id="PS50850">
    <property type="entry name" value="MFS"/>
    <property type="match status" value="1"/>
</dbReference>
<dbReference type="InterPro" id="IPR011701">
    <property type="entry name" value="MFS"/>
</dbReference>
<feature type="transmembrane region" description="Helical" evidence="7">
    <location>
        <begin position="128"/>
        <end position="148"/>
    </location>
</feature>
<name>A0A9D1FTJ4_9FIRM</name>
<reference evidence="9" key="2">
    <citation type="journal article" date="2021" name="PeerJ">
        <title>Extensive microbial diversity within the chicken gut microbiome revealed by metagenomics and culture.</title>
        <authorList>
            <person name="Gilroy R."/>
            <person name="Ravi A."/>
            <person name="Getino M."/>
            <person name="Pursley I."/>
            <person name="Horton D.L."/>
            <person name="Alikhan N.F."/>
            <person name="Baker D."/>
            <person name="Gharbi K."/>
            <person name="Hall N."/>
            <person name="Watson M."/>
            <person name="Adriaenssens E.M."/>
            <person name="Foster-Nyarko E."/>
            <person name="Jarju S."/>
            <person name="Secka A."/>
            <person name="Antonio M."/>
            <person name="Oren A."/>
            <person name="Chaudhuri R.R."/>
            <person name="La Ragione R."/>
            <person name="Hildebrand F."/>
            <person name="Pallen M.J."/>
        </authorList>
    </citation>
    <scope>NUCLEOTIDE SEQUENCE</scope>
    <source>
        <strain evidence="9">6086</strain>
    </source>
</reference>
<accession>A0A9D1FTJ4</accession>
<comment type="similarity">
    <text evidence="2">Belongs to the major facilitator superfamily.</text>
</comment>
<dbReference type="GO" id="GO:0022857">
    <property type="term" value="F:transmembrane transporter activity"/>
    <property type="evidence" value="ECO:0007669"/>
    <property type="project" value="InterPro"/>
</dbReference>
<evidence type="ECO:0000313" key="9">
    <source>
        <dbReference type="EMBL" id="HIS79542.1"/>
    </source>
</evidence>
<evidence type="ECO:0000256" key="4">
    <source>
        <dbReference type="ARBA" id="ARBA00022692"/>
    </source>
</evidence>
<dbReference type="InterPro" id="IPR051788">
    <property type="entry name" value="MFS_Transporter"/>
</dbReference>
<evidence type="ECO:0000313" key="10">
    <source>
        <dbReference type="Proteomes" id="UP000824141"/>
    </source>
</evidence>
<dbReference type="AlphaFoldDB" id="A0A9D1FTJ4"/>
<feature type="domain" description="Major facilitator superfamily (MFS) profile" evidence="8">
    <location>
        <begin position="5"/>
        <end position="385"/>
    </location>
</feature>
<feature type="transmembrane region" description="Helical" evidence="7">
    <location>
        <begin position="362"/>
        <end position="381"/>
    </location>
</feature>
<evidence type="ECO:0000256" key="1">
    <source>
        <dbReference type="ARBA" id="ARBA00004651"/>
    </source>
</evidence>
<keyword evidence="4 7" id="KW-0812">Transmembrane</keyword>
<dbReference type="Gene3D" id="1.20.1250.20">
    <property type="entry name" value="MFS general substrate transporter like domains"/>
    <property type="match status" value="2"/>
</dbReference>
<proteinExistence type="inferred from homology"/>